<feature type="domain" description="HTH araC/xylS-type" evidence="4">
    <location>
        <begin position="194"/>
        <end position="295"/>
    </location>
</feature>
<dbReference type="Proteomes" id="UP000629025">
    <property type="component" value="Unassembled WGS sequence"/>
</dbReference>
<evidence type="ECO:0000256" key="1">
    <source>
        <dbReference type="ARBA" id="ARBA00023015"/>
    </source>
</evidence>
<dbReference type="PROSITE" id="PS01124">
    <property type="entry name" value="HTH_ARAC_FAMILY_2"/>
    <property type="match status" value="1"/>
</dbReference>
<dbReference type="Gene3D" id="1.10.10.60">
    <property type="entry name" value="Homeodomain-like"/>
    <property type="match status" value="1"/>
</dbReference>
<dbReference type="EMBL" id="BMIJ01000002">
    <property type="protein sequence ID" value="GGB86380.1"/>
    <property type="molecule type" value="Genomic_DNA"/>
</dbReference>
<keyword evidence="1" id="KW-0805">Transcription regulation</keyword>
<comment type="caution">
    <text evidence="5">The sequence shown here is derived from an EMBL/GenBank/DDBJ whole genome shotgun (WGS) entry which is preliminary data.</text>
</comment>
<dbReference type="InterPro" id="IPR018060">
    <property type="entry name" value="HTH_AraC"/>
</dbReference>
<name>A0ABQ1K8T4_9GAMM</name>
<keyword evidence="3" id="KW-0804">Transcription</keyword>
<evidence type="ECO:0000256" key="3">
    <source>
        <dbReference type="ARBA" id="ARBA00023163"/>
    </source>
</evidence>
<gene>
    <name evidence="5" type="ORF">GCM10011352_10350</name>
</gene>
<dbReference type="SMART" id="SM00342">
    <property type="entry name" value="HTH_ARAC"/>
    <property type="match status" value="1"/>
</dbReference>
<evidence type="ECO:0000313" key="5">
    <source>
        <dbReference type="EMBL" id="GGB86380.1"/>
    </source>
</evidence>
<dbReference type="InterPro" id="IPR020449">
    <property type="entry name" value="Tscrpt_reg_AraC-type_HTH"/>
</dbReference>
<protein>
    <submittedName>
        <fullName evidence="5">AraC family transcriptional regulator</fullName>
    </submittedName>
</protein>
<sequence length="301" mass="33646">MRETLGREVLRADIVAQKTDAPVYFEATAETLGKVTFTNWSVSSFHVTREGNLLKDGCDDIILSLCSSKLHMGTGCNTFDVEPGGAVMISAAREYWSLNTLPIHHTILRFPRSALAMLVPRLGEAPIMHLPRFTPGLNLLFNYARCAFSDATLTPDMSRKSEAYLLELIASLINPSHEEAAQSDPEQLADARFEAIKQSIRANLANPGFSLEGIARMHGLSLRQVQRLFARAGDHFSEFVRRERLVRAYTTLTDPGFARRQIISIALDSGFQDISTFNRAFKRLFGISPREAREHALAKHR</sequence>
<reference evidence="6" key="1">
    <citation type="journal article" date="2019" name="Int. J. Syst. Evol. Microbiol.">
        <title>The Global Catalogue of Microorganisms (GCM) 10K type strain sequencing project: providing services to taxonomists for standard genome sequencing and annotation.</title>
        <authorList>
            <consortium name="The Broad Institute Genomics Platform"/>
            <consortium name="The Broad Institute Genome Sequencing Center for Infectious Disease"/>
            <person name="Wu L."/>
            <person name="Ma J."/>
        </authorList>
    </citation>
    <scope>NUCLEOTIDE SEQUENCE [LARGE SCALE GENOMIC DNA]</scope>
    <source>
        <strain evidence="6">CGMCC 1.15341</strain>
    </source>
</reference>
<dbReference type="SUPFAM" id="SSF46689">
    <property type="entry name" value="Homeodomain-like"/>
    <property type="match status" value="1"/>
</dbReference>
<dbReference type="RefSeq" id="WP_188746057.1">
    <property type="nucleotide sequence ID" value="NZ_BMIJ01000002.1"/>
</dbReference>
<dbReference type="PANTHER" id="PTHR46796:SF6">
    <property type="entry name" value="ARAC SUBFAMILY"/>
    <property type="match status" value="1"/>
</dbReference>
<evidence type="ECO:0000259" key="4">
    <source>
        <dbReference type="PROSITE" id="PS01124"/>
    </source>
</evidence>
<dbReference type="PRINTS" id="PR00032">
    <property type="entry name" value="HTHARAC"/>
</dbReference>
<evidence type="ECO:0000256" key="2">
    <source>
        <dbReference type="ARBA" id="ARBA00023125"/>
    </source>
</evidence>
<evidence type="ECO:0000313" key="6">
    <source>
        <dbReference type="Proteomes" id="UP000629025"/>
    </source>
</evidence>
<organism evidence="5 6">
    <name type="scientific">Marinobacterium zhoushanense</name>
    <dbReference type="NCBI Taxonomy" id="1679163"/>
    <lineage>
        <taxon>Bacteria</taxon>
        <taxon>Pseudomonadati</taxon>
        <taxon>Pseudomonadota</taxon>
        <taxon>Gammaproteobacteria</taxon>
        <taxon>Oceanospirillales</taxon>
        <taxon>Oceanospirillaceae</taxon>
        <taxon>Marinobacterium</taxon>
    </lineage>
</organism>
<accession>A0ABQ1K8T4</accession>
<dbReference type="InterPro" id="IPR050204">
    <property type="entry name" value="AraC_XylS_family_regulators"/>
</dbReference>
<dbReference type="InterPro" id="IPR009057">
    <property type="entry name" value="Homeodomain-like_sf"/>
</dbReference>
<proteinExistence type="predicted"/>
<keyword evidence="2" id="KW-0238">DNA-binding</keyword>
<dbReference type="Pfam" id="PF12833">
    <property type="entry name" value="HTH_18"/>
    <property type="match status" value="1"/>
</dbReference>
<dbReference type="PANTHER" id="PTHR46796">
    <property type="entry name" value="HTH-TYPE TRANSCRIPTIONAL ACTIVATOR RHAS-RELATED"/>
    <property type="match status" value="1"/>
</dbReference>
<keyword evidence="6" id="KW-1185">Reference proteome</keyword>